<dbReference type="Proteomes" id="UP000038040">
    <property type="component" value="Unplaced"/>
</dbReference>
<dbReference type="EMBL" id="UYYG01001160">
    <property type="protein sequence ID" value="VDN57360.1"/>
    <property type="molecule type" value="Genomic_DNA"/>
</dbReference>
<reference evidence="2 4" key="2">
    <citation type="submission" date="2018-11" db="EMBL/GenBank/DDBJ databases">
        <authorList>
            <consortium name="Pathogen Informatics"/>
        </authorList>
    </citation>
    <scope>NUCLEOTIDE SEQUENCE [LARGE SCALE GENOMIC DNA]</scope>
</reference>
<sequence length="144" mass="16914">MNTRPLTYVNFDDSIILRPVDFISPNALLNIPMSNNSDDDEFIPHELTTYDKLIKYWSKTLETLDVFWEIWKDEYLNSLRERTQIKHKSPRSAIIRPPSLGEIVLVNEPHIPRGMWKLAKINKLNKSSDGNVRSVQIEFWETSQ</sequence>
<dbReference type="PANTHER" id="PTHR47331">
    <property type="entry name" value="PHD-TYPE DOMAIN-CONTAINING PROTEIN"/>
    <property type="match status" value="1"/>
</dbReference>
<dbReference type="OrthoDB" id="5870116at2759"/>
<dbReference type="PANTHER" id="PTHR47331:SF2">
    <property type="match status" value="1"/>
</dbReference>
<evidence type="ECO:0000313" key="3">
    <source>
        <dbReference type="Proteomes" id="UP000038040"/>
    </source>
</evidence>
<dbReference type="STRING" id="318479.A0A0N4U828"/>
<dbReference type="Pfam" id="PF18701">
    <property type="entry name" value="DUF5641"/>
    <property type="match status" value="1"/>
</dbReference>
<dbReference type="AlphaFoldDB" id="A0A0N4U828"/>
<evidence type="ECO:0000313" key="5">
    <source>
        <dbReference type="WBParaSite" id="DME_0000317401-mRNA-1"/>
    </source>
</evidence>
<name>A0A0N4U828_DRAME</name>
<evidence type="ECO:0000313" key="2">
    <source>
        <dbReference type="EMBL" id="VDN57360.1"/>
    </source>
</evidence>
<keyword evidence="4" id="KW-1185">Reference proteome</keyword>
<evidence type="ECO:0000313" key="4">
    <source>
        <dbReference type="Proteomes" id="UP000274756"/>
    </source>
</evidence>
<protein>
    <submittedName>
        <fullName evidence="5">DUF5641 domain-containing protein</fullName>
    </submittedName>
</protein>
<feature type="domain" description="DUF5641" evidence="1">
    <location>
        <begin position="57"/>
        <end position="139"/>
    </location>
</feature>
<dbReference type="Proteomes" id="UP000274756">
    <property type="component" value="Unassembled WGS sequence"/>
</dbReference>
<organism evidence="3 5">
    <name type="scientific">Dracunculus medinensis</name>
    <name type="common">Guinea worm</name>
    <dbReference type="NCBI Taxonomy" id="318479"/>
    <lineage>
        <taxon>Eukaryota</taxon>
        <taxon>Metazoa</taxon>
        <taxon>Ecdysozoa</taxon>
        <taxon>Nematoda</taxon>
        <taxon>Chromadorea</taxon>
        <taxon>Rhabditida</taxon>
        <taxon>Spirurina</taxon>
        <taxon>Dracunculoidea</taxon>
        <taxon>Dracunculidae</taxon>
        <taxon>Dracunculus</taxon>
    </lineage>
</organism>
<accession>A0A0N4U828</accession>
<reference evidence="5" key="1">
    <citation type="submission" date="2017-02" db="UniProtKB">
        <authorList>
            <consortium name="WormBaseParasite"/>
        </authorList>
    </citation>
    <scope>IDENTIFICATION</scope>
</reference>
<dbReference type="InterPro" id="IPR040676">
    <property type="entry name" value="DUF5641"/>
</dbReference>
<proteinExistence type="predicted"/>
<gene>
    <name evidence="2" type="ORF">DME_LOCUS7333</name>
</gene>
<dbReference type="WBParaSite" id="DME_0000317401-mRNA-1">
    <property type="protein sequence ID" value="DME_0000317401-mRNA-1"/>
    <property type="gene ID" value="DME_0000317401"/>
</dbReference>
<evidence type="ECO:0000259" key="1">
    <source>
        <dbReference type="Pfam" id="PF18701"/>
    </source>
</evidence>